<dbReference type="Proteomes" id="UP000271889">
    <property type="component" value="Unassembled WGS sequence"/>
</dbReference>
<dbReference type="EMBL" id="UYRV01018591">
    <property type="protein sequence ID" value="VDK64900.1"/>
    <property type="molecule type" value="Genomic_DNA"/>
</dbReference>
<protein>
    <recommendedName>
        <fullName evidence="3">PABS domain-containing protein</fullName>
    </recommendedName>
</protein>
<reference evidence="1 2" key="1">
    <citation type="submission" date="2018-11" db="EMBL/GenBank/DDBJ databases">
        <authorList>
            <consortium name="Pathogen Informatics"/>
        </authorList>
    </citation>
    <scope>NUCLEOTIDE SEQUENCE [LARGE SCALE GENOMIC DNA]</scope>
</reference>
<keyword evidence="2" id="KW-1185">Reference proteome</keyword>
<accession>A0A3P6SAZ2</accession>
<dbReference type="SUPFAM" id="SSF53335">
    <property type="entry name" value="S-adenosyl-L-methionine-dependent methyltransferases"/>
    <property type="match status" value="1"/>
</dbReference>
<dbReference type="AlphaFoldDB" id="A0A3P6SAZ2"/>
<dbReference type="InterPro" id="IPR029063">
    <property type="entry name" value="SAM-dependent_MTases_sf"/>
</dbReference>
<name>A0A3P6SAZ2_CYLGO</name>
<evidence type="ECO:0000313" key="2">
    <source>
        <dbReference type="Proteomes" id="UP000271889"/>
    </source>
</evidence>
<evidence type="ECO:0000313" key="1">
    <source>
        <dbReference type="EMBL" id="VDK64900.1"/>
    </source>
</evidence>
<organism evidence="1 2">
    <name type="scientific">Cylicostephanus goldi</name>
    <name type="common">Nematode worm</name>
    <dbReference type="NCBI Taxonomy" id="71465"/>
    <lineage>
        <taxon>Eukaryota</taxon>
        <taxon>Metazoa</taxon>
        <taxon>Ecdysozoa</taxon>
        <taxon>Nematoda</taxon>
        <taxon>Chromadorea</taxon>
        <taxon>Rhabditida</taxon>
        <taxon>Rhabditina</taxon>
        <taxon>Rhabditomorpha</taxon>
        <taxon>Strongyloidea</taxon>
        <taxon>Strongylidae</taxon>
        <taxon>Cylicostephanus</taxon>
    </lineage>
</organism>
<proteinExistence type="predicted"/>
<sequence length="86" mass="9344">MVEDDHHKVVVADGVAYVAGKARAGALYDAILIDACRSEHPGDINCPLEVFYSNQVLNDAAKLLTPGGMLFSGGQRQWDSLTQHKF</sequence>
<gene>
    <name evidence="1" type="ORF">CGOC_LOCUS5944</name>
</gene>
<evidence type="ECO:0008006" key="3">
    <source>
        <dbReference type="Google" id="ProtNLM"/>
    </source>
</evidence>
<dbReference type="Gene3D" id="3.40.50.150">
    <property type="entry name" value="Vaccinia Virus protein VP39"/>
    <property type="match status" value="1"/>
</dbReference>